<dbReference type="PANTHER" id="PTHR30055">
    <property type="entry name" value="HTH-TYPE TRANSCRIPTIONAL REGULATOR RUTR"/>
    <property type="match status" value="1"/>
</dbReference>
<dbReference type="PROSITE" id="PS50977">
    <property type="entry name" value="HTH_TETR_2"/>
    <property type="match status" value="1"/>
</dbReference>
<dbReference type="EMBL" id="CP075371">
    <property type="protein sequence ID" value="QVT77682.1"/>
    <property type="molecule type" value="Genomic_DNA"/>
</dbReference>
<evidence type="ECO:0000256" key="1">
    <source>
        <dbReference type="ARBA" id="ARBA00023125"/>
    </source>
</evidence>
<dbReference type="Gene3D" id="1.10.357.10">
    <property type="entry name" value="Tetracycline Repressor, domain 2"/>
    <property type="match status" value="1"/>
</dbReference>
<keyword evidence="6" id="KW-1185">Reference proteome</keyword>
<dbReference type="RefSeq" id="WP_214057368.1">
    <property type="nucleotide sequence ID" value="NZ_BAAAHS010000035.1"/>
</dbReference>
<dbReference type="InterPro" id="IPR009057">
    <property type="entry name" value="Homeodomain-like_sf"/>
</dbReference>
<dbReference type="PANTHER" id="PTHR30055:SF160">
    <property type="entry name" value="TRANSCRIPTIONAL REGULATORY PROTEIN (PROBABLY ASNC-FAMILY)-RELATED"/>
    <property type="match status" value="1"/>
</dbReference>
<dbReference type="InterPro" id="IPR001647">
    <property type="entry name" value="HTH_TetR"/>
</dbReference>
<dbReference type="Proteomes" id="UP000679307">
    <property type="component" value="Chromosome"/>
</dbReference>
<evidence type="ECO:0000256" key="3">
    <source>
        <dbReference type="SAM" id="MobiDB-lite"/>
    </source>
</evidence>
<feature type="domain" description="HTH tetR-type" evidence="4">
    <location>
        <begin position="26"/>
        <end position="85"/>
    </location>
</feature>
<feature type="DNA-binding region" description="H-T-H motif" evidence="2">
    <location>
        <begin position="48"/>
        <end position="67"/>
    </location>
</feature>
<feature type="region of interest" description="Disordered" evidence="3">
    <location>
        <begin position="1"/>
        <end position="21"/>
    </location>
</feature>
<dbReference type="InterPro" id="IPR050109">
    <property type="entry name" value="HTH-type_TetR-like_transc_reg"/>
</dbReference>
<evidence type="ECO:0000313" key="5">
    <source>
        <dbReference type="EMBL" id="QVT77682.1"/>
    </source>
</evidence>
<evidence type="ECO:0000259" key="4">
    <source>
        <dbReference type="PROSITE" id="PS50977"/>
    </source>
</evidence>
<dbReference type="Pfam" id="PF00440">
    <property type="entry name" value="TetR_N"/>
    <property type="match status" value="1"/>
</dbReference>
<gene>
    <name evidence="5" type="ORF">ENKNEFLB_00047</name>
</gene>
<keyword evidence="1 2" id="KW-0238">DNA-binding</keyword>
<proteinExistence type="predicted"/>
<reference evidence="5 6" key="1">
    <citation type="submission" date="2021-05" db="EMBL/GenBank/DDBJ databases">
        <title>Complete genome of Nocardioides aquaticus KCTC 9944T isolated from meromictic and hypersaline Ekho Lake, Antarctica.</title>
        <authorList>
            <person name="Hwang K."/>
            <person name="Kim K.M."/>
            <person name="Choe H."/>
        </authorList>
    </citation>
    <scope>NUCLEOTIDE SEQUENCE [LARGE SCALE GENOMIC DNA]</scope>
    <source>
        <strain evidence="5 6">KCTC 9944</strain>
    </source>
</reference>
<organism evidence="5 6">
    <name type="scientific">Nocardioides aquaticus</name>
    <dbReference type="NCBI Taxonomy" id="160826"/>
    <lineage>
        <taxon>Bacteria</taxon>
        <taxon>Bacillati</taxon>
        <taxon>Actinomycetota</taxon>
        <taxon>Actinomycetes</taxon>
        <taxon>Propionibacteriales</taxon>
        <taxon>Nocardioidaceae</taxon>
        <taxon>Nocardioides</taxon>
    </lineage>
</organism>
<evidence type="ECO:0000256" key="2">
    <source>
        <dbReference type="PROSITE-ProRule" id="PRU00335"/>
    </source>
</evidence>
<dbReference type="SUPFAM" id="SSF48498">
    <property type="entry name" value="Tetracyclin repressor-like, C-terminal domain"/>
    <property type="match status" value="1"/>
</dbReference>
<dbReference type="SUPFAM" id="SSF46689">
    <property type="entry name" value="Homeodomain-like"/>
    <property type="match status" value="1"/>
</dbReference>
<evidence type="ECO:0000313" key="6">
    <source>
        <dbReference type="Proteomes" id="UP000679307"/>
    </source>
</evidence>
<protein>
    <submittedName>
        <fullName evidence="5">HTH-type transcriptional regulator</fullName>
    </submittedName>
</protein>
<accession>A0ABX8EBB3</accession>
<sequence>MSTPPAEPASPALADGRAVRWSGQQQRRREEFVEAALVAIAEHGADVSTEQIAAQAGVARTRLYRHFAGAGELNQAIAARAEAMILEGLAPSWDASTSPMTIIRSAVTTHLQWLTEHHGLYRYLVRHSVTTAAGENVVTDVKRLISDLLIRLLDHFVDLLGLDVKVTQPLSFGLVGFVDAAAGRWVEDPRGVSLEEMVDLLAGWIWSLLDAVLGDVGLDIDPSVPLELDPVD</sequence>
<name>A0ABX8EBB3_9ACTN</name>
<dbReference type="InterPro" id="IPR036271">
    <property type="entry name" value="Tet_transcr_reg_TetR-rel_C_sf"/>
</dbReference>